<protein>
    <recommendedName>
        <fullName evidence="2">Haemophore haem-binding domain-containing protein</fullName>
    </recommendedName>
</protein>
<dbReference type="EMBL" id="CP023778">
    <property type="protein sequence ID" value="ATL70329.1"/>
    <property type="molecule type" value="Genomic_DNA"/>
</dbReference>
<dbReference type="AlphaFoldDB" id="A0A291RST4"/>
<organism evidence="3 4">
    <name type="scientific">Nocardia terpenica</name>
    <dbReference type="NCBI Taxonomy" id="455432"/>
    <lineage>
        <taxon>Bacteria</taxon>
        <taxon>Bacillati</taxon>
        <taxon>Actinomycetota</taxon>
        <taxon>Actinomycetes</taxon>
        <taxon>Mycobacteriales</taxon>
        <taxon>Nocardiaceae</taxon>
        <taxon>Nocardia</taxon>
    </lineage>
</organism>
<evidence type="ECO:0000256" key="1">
    <source>
        <dbReference type="SAM" id="SignalP"/>
    </source>
</evidence>
<dbReference type="KEGG" id="ntp:CRH09_33255"/>
<dbReference type="GO" id="GO:0020037">
    <property type="term" value="F:heme binding"/>
    <property type="evidence" value="ECO:0007669"/>
    <property type="project" value="InterPro"/>
</dbReference>
<dbReference type="Pfam" id="PF16525">
    <property type="entry name" value="MHB"/>
    <property type="match status" value="1"/>
</dbReference>
<evidence type="ECO:0000313" key="4">
    <source>
        <dbReference type="Proteomes" id="UP000221961"/>
    </source>
</evidence>
<proteinExistence type="predicted"/>
<dbReference type="Gene3D" id="1.20.20.20">
    <property type="entry name" value="Haemophore, haem-binding domain"/>
    <property type="match status" value="1"/>
</dbReference>
<dbReference type="Proteomes" id="UP000221961">
    <property type="component" value="Chromosome"/>
</dbReference>
<feature type="domain" description="Haemophore haem-binding" evidence="2">
    <location>
        <begin position="31"/>
        <end position="107"/>
    </location>
</feature>
<dbReference type="GeneID" id="88362139"/>
<evidence type="ECO:0000313" key="3">
    <source>
        <dbReference type="EMBL" id="ATL70329.1"/>
    </source>
</evidence>
<reference evidence="3 4" key="1">
    <citation type="submission" date="2017-10" db="EMBL/GenBank/DDBJ databases">
        <title>Comparative genomics between pathogenic Norcardia.</title>
        <authorList>
            <person name="Zeng L."/>
        </authorList>
    </citation>
    <scope>NUCLEOTIDE SEQUENCE [LARGE SCALE GENOMIC DNA]</scope>
    <source>
        <strain evidence="3 4">NC_YFY_NT001</strain>
    </source>
</reference>
<accession>A0A291RST4</accession>
<dbReference type="NCBIfam" id="TIGR04529">
    <property type="entry name" value="MTB_hemophore"/>
    <property type="match status" value="1"/>
</dbReference>
<dbReference type="InterPro" id="IPR038378">
    <property type="entry name" value="MHB_sf"/>
</dbReference>
<name>A0A291RST4_9NOCA</name>
<dbReference type="InterPro" id="IPR032407">
    <property type="entry name" value="MHB"/>
</dbReference>
<dbReference type="RefSeq" id="WP_098697311.1">
    <property type="nucleotide sequence ID" value="NZ_CP023778.1"/>
</dbReference>
<evidence type="ECO:0000259" key="2">
    <source>
        <dbReference type="Pfam" id="PF16525"/>
    </source>
</evidence>
<sequence length="108" mass="11732">MKRTVAALLAGTAGLAALAIAVPGVASADTPQCNPQARAAVRDRIAPQVATFLAGHPDLATELAKVRGLPKDQRRAEWQSYRQSHPQEIQDFRSVRQPMIDYRNACRG</sequence>
<gene>
    <name evidence="3" type="ORF">CRH09_33255</name>
</gene>
<feature type="chain" id="PRO_5013353263" description="Haemophore haem-binding domain-containing protein" evidence="1">
    <location>
        <begin position="29"/>
        <end position="108"/>
    </location>
</feature>
<feature type="signal peptide" evidence="1">
    <location>
        <begin position="1"/>
        <end position="28"/>
    </location>
</feature>
<keyword evidence="1" id="KW-0732">Signal</keyword>